<evidence type="ECO:0000313" key="3">
    <source>
        <dbReference type="Proteomes" id="UP000801492"/>
    </source>
</evidence>
<feature type="compositionally biased region" description="Basic residues" evidence="1">
    <location>
        <begin position="126"/>
        <end position="141"/>
    </location>
</feature>
<accession>A0A8K0GPV4</accession>
<feature type="region of interest" description="Disordered" evidence="1">
    <location>
        <begin position="109"/>
        <end position="156"/>
    </location>
</feature>
<feature type="compositionally biased region" description="Basic and acidic residues" evidence="1">
    <location>
        <begin position="142"/>
        <end position="156"/>
    </location>
</feature>
<feature type="compositionally biased region" description="Polar residues" evidence="1">
    <location>
        <begin position="113"/>
        <end position="125"/>
    </location>
</feature>
<keyword evidence="3" id="KW-1185">Reference proteome</keyword>
<dbReference type="Proteomes" id="UP000801492">
    <property type="component" value="Unassembled WGS sequence"/>
</dbReference>
<proteinExistence type="predicted"/>
<dbReference type="EMBL" id="VTPC01000552">
    <property type="protein sequence ID" value="KAF2905383.1"/>
    <property type="molecule type" value="Genomic_DNA"/>
</dbReference>
<organism evidence="2 3">
    <name type="scientific">Ignelater luminosus</name>
    <name type="common">Cucubano</name>
    <name type="synonym">Pyrophorus luminosus</name>
    <dbReference type="NCBI Taxonomy" id="2038154"/>
    <lineage>
        <taxon>Eukaryota</taxon>
        <taxon>Metazoa</taxon>
        <taxon>Ecdysozoa</taxon>
        <taxon>Arthropoda</taxon>
        <taxon>Hexapoda</taxon>
        <taxon>Insecta</taxon>
        <taxon>Pterygota</taxon>
        <taxon>Neoptera</taxon>
        <taxon>Endopterygota</taxon>
        <taxon>Coleoptera</taxon>
        <taxon>Polyphaga</taxon>
        <taxon>Elateriformia</taxon>
        <taxon>Elateroidea</taxon>
        <taxon>Elateridae</taxon>
        <taxon>Agrypninae</taxon>
        <taxon>Pyrophorini</taxon>
        <taxon>Ignelater</taxon>
    </lineage>
</organism>
<sequence length="327" mass="39151">MAKIKNSLIITGVKRDTNNEEVLKKAMHNIIEKKLGLQVEKGKLKGRPIGHEIYIDLDETLREREVQREIRKITRKKKANGPIVKIKYQKLEINEKVWIENTRRQAYNRGGKYTTTVPRNEGKTNNNHKARNRKKVSKRRDKKENTETGERKETEAKKMRIGTWNVTSTTGKEYKTTKDKKEQNVKKRYQEETDRLFIEMKKRTEMEPRRKMGNLRRCNMERPNRHAEQEKKKEAWKQYKNSKEEQDRIEYSKHKDNVKIIVRKAKRTSWKKFEEGLDQNYRKNMEEEPAIIKTGKKAGGADNIDPEMIKWLEDKDKRWLLEIMKEA</sequence>
<reference evidence="2" key="1">
    <citation type="submission" date="2019-08" db="EMBL/GenBank/DDBJ databases">
        <title>The genome of the North American firefly Photinus pyralis.</title>
        <authorList>
            <consortium name="Photinus pyralis genome working group"/>
            <person name="Fallon T.R."/>
            <person name="Sander Lower S.E."/>
            <person name="Weng J.-K."/>
        </authorList>
    </citation>
    <scope>NUCLEOTIDE SEQUENCE</scope>
    <source>
        <strain evidence="2">TRF0915ILg1</strain>
        <tissue evidence="2">Whole body</tissue>
    </source>
</reference>
<evidence type="ECO:0000256" key="1">
    <source>
        <dbReference type="SAM" id="MobiDB-lite"/>
    </source>
</evidence>
<comment type="caution">
    <text evidence="2">The sequence shown here is derived from an EMBL/GenBank/DDBJ whole genome shotgun (WGS) entry which is preliminary data.</text>
</comment>
<evidence type="ECO:0000313" key="2">
    <source>
        <dbReference type="EMBL" id="KAF2905383.1"/>
    </source>
</evidence>
<gene>
    <name evidence="2" type="ORF">ILUMI_00801</name>
</gene>
<protein>
    <submittedName>
        <fullName evidence="2">Uncharacterized protein</fullName>
    </submittedName>
</protein>
<feature type="region of interest" description="Disordered" evidence="1">
    <location>
        <begin position="222"/>
        <end position="241"/>
    </location>
</feature>
<name>A0A8K0GPV4_IGNLU</name>
<dbReference type="AlphaFoldDB" id="A0A8K0GPV4"/>